<evidence type="ECO:0000313" key="1">
    <source>
        <dbReference type="EMBL" id="KAJ9487086.1"/>
    </source>
</evidence>
<evidence type="ECO:0000313" key="2">
    <source>
        <dbReference type="Proteomes" id="UP001227192"/>
    </source>
</evidence>
<gene>
    <name evidence="1" type="ORF">VN97_g6231</name>
</gene>
<name>A0AAI9THD9_PENTH</name>
<reference evidence="1" key="1">
    <citation type="submission" date="2015-06" db="EMBL/GenBank/DDBJ databases">
        <authorList>
            <person name="Nguyen H."/>
        </authorList>
    </citation>
    <scope>NUCLEOTIDE SEQUENCE</scope>
    <source>
        <strain evidence="1">DAOM 180753</strain>
    </source>
</reference>
<proteinExistence type="predicted"/>
<reference evidence="1" key="2">
    <citation type="journal article" date="2016" name="Fungal Biol.">
        <title>Ochratoxin A production by Penicillium thymicola.</title>
        <authorList>
            <person name="Nguyen H.D.T."/>
            <person name="McMullin D.R."/>
            <person name="Ponomareva E."/>
            <person name="Riley R."/>
            <person name="Pomraning K.R."/>
            <person name="Baker S.E."/>
            <person name="Seifert K.A."/>
        </authorList>
    </citation>
    <scope>NUCLEOTIDE SEQUENCE</scope>
    <source>
        <strain evidence="1">DAOM 180753</strain>
    </source>
</reference>
<dbReference type="EMBL" id="LACB01000176">
    <property type="protein sequence ID" value="KAJ9487086.1"/>
    <property type="molecule type" value="Genomic_DNA"/>
</dbReference>
<protein>
    <submittedName>
        <fullName evidence="1">Uncharacterized protein</fullName>
    </submittedName>
</protein>
<keyword evidence="2" id="KW-1185">Reference proteome</keyword>
<feature type="non-terminal residue" evidence="1">
    <location>
        <position position="1"/>
    </location>
</feature>
<accession>A0AAI9THD9</accession>
<sequence>PPGSQLKG</sequence>
<organism evidence="1 2">
    <name type="scientific">Penicillium thymicola</name>
    <dbReference type="NCBI Taxonomy" id="293382"/>
    <lineage>
        <taxon>Eukaryota</taxon>
        <taxon>Fungi</taxon>
        <taxon>Dikarya</taxon>
        <taxon>Ascomycota</taxon>
        <taxon>Pezizomycotina</taxon>
        <taxon>Eurotiomycetes</taxon>
        <taxon>Eurotiomycetidae</taxon>
        <taxon>Eurotiales</taxon>
        <taxon>Aspergillaceae</taxon>
        <taxon>Penicillium</taxon>
    </lineage>
</organism>
<comment type="caution">
    <text evidence="1">The sequence shown here is derived from an EMBL/GenBank/DDBJ whole genome shotgun (WGS) entry which is preliminary data.</text>
</comment>
<dbReference type="Proteomes" id="UP001227192">
    <property type="component" value="Unassembled WGS sequence"/>
</dbReference>